<dbReference type="STRING" id="136037.A0A067RQ36"/>
<evidence type="ECO:0000256" key="3">
    <source>
        <dbReference type="ARBA" id="ARBA00022478"/>
    </source>
</evidence>
<dbReference type="FunFam" id="3.30.1360.10:FF:000006">
    <property type="entry name" value="DNA-directed RNA polymerases I and III subunit RPAC2"/>
    <property type="match status" value="1"/>
</dbReference>
<dbReference type="InterPro" id="IPR009025">
    <property type="entry name" value="RBP11-like_dimer"/>
</dbReference>
<dbReference type="InterPro" id="IPR022905">
    <property type="entry name" value="Rpo11-like"/>
</dbReference>
<dbReference type="SUPFAM" id="SSF55257">
    <property type="entry name" value="RBP11-like subunits of RNA polymerase"/>
    <property type="match status" value="1"/>
</dbReference>
<dbReference type="GO" id="GO:0005666">
    <property type="term" value="C:RNA polymerase III complex"/>
    <property type="evidence" value="ECO:0007669"/>
    <property type="project" value="TreeGrafter"/>
</dbReference>
<dbReference type="EMBL" id="KK852497">
    <property type="protein sequence ID" value="KDR22715.1"/>
    <property type="molecule type" value="Genomic_DNA"/>
</dbReference>
<evidence type="ECO:0000256" key="2">
    <source>
        <dbReference type="ARBA" id="ARBA00022079"/>
    </source>
</evidence>
<keyword evidence="10" id="KW-1185">Reference proteome</keyword>
<dbReference type="InParanoid" id="A0A067RQ36"/>
<evidence type="ECO:0000313" key="10">
    <source>
        <dbReference type="Proteomes" id="UP000027135"/>
    </source>
</evidence>
<evidence type="ECO:0000256" key="1">
    <source>
        <dbReference type="ARBA" id="ARBA00004123"/>
    </source>
</evidence>
<dbReference type="OrthoDB" id="510325at2759"/>
<evidence type="ECO:0000256" key="7">
    <source>
        <dbReference type="ARBA" id="ARBA00031757"/>
    </source>
</evidence>
<evidence type="ECO:0000313" key="9">
    <source>
        <dbReference type="EMBL" id="KDR22715.1"/>
    </source>
</evidence>
<dbReference type="InterPro" id="IPR036603">
    <property type="entry name" value="RBP11-like"/>
</dbReference>
<dbReference type="GO" id="GO:0006362">
    <property type="term" value="P:transcription elongation by RNA polymerase I"/>
    <property type="evidence" value="ECO:0007669"/>
    <property type="project" value="TreeGrafter"/>
</dbReference>
<dbReference type="FunCoup" id="A0A067RQ36">
    <property type="interactions" value="728"/>
</dbReference>
<comment type="similarity">
    <text evidence="6">Belongs to the archaeal Rpo11/eukaryotic RPB11/RPC19 RNA polymerase subunit family.</text>
</comment>
<organism evidence="9 10">
    <name type="scientific">Zootermopsis nevadensis</name>
    <name type="common">Dampwood termite</name>
    <dbReference type="NCBI Taxonomy" id="136037"/>
    <lineage>
        <taxon>Eukaryota</taxon>
        <taxon>Metazoa</taxon>
        <taxon>Ecdysozoa</taxon>
        <taxon>Arthropoda</taxon>
        <taxon>Hexapoda</taxon>
        <taxon>Insecta</taxon>
        <taxon>Pterygota</taxon>
        <taxon>Neoptera</taxon>
        <taxon>Polyneoptera</taxon>
        <taxon>Dictyoptera</taxon>
        <taxon>Blattodea</taxon>
        <taxon>Blattoidea</taxon>
        <taxon>Termitoidae</taxon>
        <taxon>Termopsidae</taxon>
        <taxon>Zootermopsis</taxon>
    </lineage>
</organism>
<evidence type="ECO:0000256" key="4">
    <source>
        <dbReference type="ARBA" id="ARBA00023163"/>
    </source>
</evidence>
<evidence type="ECO:0000256" key="5">
    <source>
        <dbReference type="ARBA" id="ARBA00023242"/>
    </source>
</evidence>
<dbReference type="Gene3D" id="3.30.1360.10">
    <property type="entry name" value="RNA polymerase, RBP11-like subunit"/>
    <property type="match status" value="1"/>
</dbReference>
<dbReference type="GO" id="GO:0006383">
    <property type="term" value="P:transcription by RNA polymerase III"/>
    <property type="evidence" value="ECO:0007669"/>
    <property type="project" value="TreeGrafter"/>
</dbReference>
<gene>
    <name evidence="9" type="ORF">L798_01005</name>
</gene>
<dbReference type="AlphaFoldDB" id="A0A067RQ36"/>
<keyword evidence="4" id="KW-0804">Transcription</keyword>
<name>A0A067RQ36_ZOONE</name>
<protein>
    <recommendedName>
        <fullName evidence="2">DNA-directed RNA polymerases I and III subunit RPAC2</fullName>
    </recommendedName>
    <alternativeName>
        <fullName evidence="7">DNA-directed RNA polymerase I subunit D</fullName>
    </alternativeName>
</protein>
<keyword evidence="3 9" id="KW-0240">DNA-directed RNA polymerase</keyword>
<keyword evidence="5" id="KW-0539">Nucleus</keyword>
<dbReference type="OMA" id="MRIQMYD"/>
<reference evidence="9 10" key="1">
    <citation type="journal article" date="2014" name="Nat. Commun.">
        <title>Molecular traces of alternative social organization in a termite genome.</title>
        <authorList>
            <person name="Terrapon N."/>
            <person name="Li C."/>
            <person name="Robertson H.M."/>
            <person name="Ji L."/>
            <person name="Meng X."/>
            <person name="Booth W."/>
            <person name="Chen Z."/>
            <person name="Childers C.P."/>
            <person name="Glastad K.M."/>
            <person name="Gokhale K."/>
            <person name="Gowin J."/>
            <person name="Gronenberg W."/>
            <person name="Hermansen R.A."/>
            <person name="Hu H."/>
            <person name="Hunt B.G."/>
            <person name="Huylmans A.K."/>
            <person name="Khalil S.M."/>
            <person name="Mitchell R.D."/>
            <person name="Munoz-Torres M.C."/>
            <person name="Mustard J.A."/>
            <person name="Pan H."/>
            <person name="Reese J.T."/>
            <person name="Scharf M.E."/>
            <person name="Sun F."/>
            <person name="Vogel H."/>
            <person name="Xiao J."/>
            <person name="Yang W."/>
            <person name="Yang Z."/>
            <person name="Yang Z."/>
            <person name="Zhou J."/>
            <person name="Zhu J."/>
            <person name="Brent C.S."/>
            <person name="Elsik C.G."/>
            <person name="Goodisman M.A."/>
            <person name="Liberles D.A."/>
            <person name="Roe R.M."/>
            <person name="Vargo E.L."/>
            <person name="Vilcinskas A."/>
            <person name="Wang J."/>
            <person name="Bornberg-Bauer E."/>
            <person name="Korb J."/>
            <person name="Zhang G."/>
            <person name="Liebig J."/>
        </authorList>
    </citation>
    <scope>NUCLEOTIDE SEQUENCE [LARGE SCALE GENOMIC DNA]</scope>
    <source>
        <tissue evidence="9">Whole organism</tissue>
    </source>
</reference>
<dbReference type="HAMAP" id="MF_00261">
    <property type="entry name" value="RNApol_arch_Rpo11"/>
    <property type="match status" value="1"/>
</dbReference>
<dbReference type="Pfam" id="PF13656">
    <property type="entry name" value="RNA_pol_L_2"/>
    <property type="match status" value="1"/>
</dbReference>
<comment type="subcellular location">
    <subcellularLocation>
        <location evidence="1">Nucleus</location>
    </subcellularLocation>
</comment>
<dbReference type="InterPro" id="IPR033898">
    <property type="entry name" value="RNAP_AC19"/>
</dbReference>
<dbReference type="PANTHER" id="PTHR13946:SF28">
    <property type="entry name" value="DNA-DIRECTED RNA POLYMERASES I AND III SUBUNIT RPAC2"/>
    <property type="match status" value="1"/>
</dbReference>
<dbReference type="GO" id="GO:0046983">
    <property type="term" value="F:protein dimerization activity"/>
    <property type="evidence" value="ECO:0007669"/>
    <property type="project" value="InterPro"/>
</dbReference>
<dbReference type="PANTHER" id="PTHR13946">
    <property type="entry name" value="DNA-DIRECTED RNA POLYMERASE I,II,III"/>
    <property type="match status" value="1"/>
</dbReference>
<accession>A0A067RQ36</accession>
<dbReference type="GO" id="GO:0005736">
    <property type="term" value="C:RNA polymerase I complex"/>
    <property type="evidence" value="ECO:0007669"/>
    <property type="project" value="TreeGrafter"/>
</dbReference>
<feature type="domain" description="DNA-directed RNA polymerase RBP11-like dimerisation" evidence="8">
    <location>
        <begin position="18"/>
        <end position="86"/>
    </location>
</feature>
<dbReference type="GO" id="GO:0003899">
    <property type="term" value="F:DNA-directed RNA polymerase activity"/>
    <property type="evidence" value="ECO:0007669"/>
    <property type="project" value="InterPro"/>
</dbReference>
<proteinExistence type="inferred from homology"/>
<evidence type="ECO:0000259" key="8">
    <source>
        <dbReference type="Pfam" id="PF13656"/>
    </source>
</evidence>
<dbReference type="CDD" id="cd07029">
    <property type="entry name" value="RNAP_I_III_AC19"/>
    <property type="match status" value="1"/>
</dbReference>
<dbReference type="eggNOG" id="KOG3438">
    <property type="taxonomic scope" value="Eukaryota"/>
</dbReference>
<dbReference type="Proteomes" id="UP000027135">
    <property type="component" value="Unassembled WGS sequence"/>
</dbReference>
<evidence type="ECO:0000256" key="6">
    <source>
        <dbReference type="ARBA" id="ARBA00025751"/>
    </source>
</evidence>
<sequence>MNLIAELAGEDSDTKSRTFVFEEGGHTFGNALRCIISRYPEVMLCGYTIPHPSEASMHFRIQTTGPRAVDVLKQGIEDLEKLCDHTMTVFQDEMAQFKAAN</sequence>